<proteinExistence type="inferred from homology"/>
<evidence type="ECO:0000313" key="13">
    <source>
        <dbReference type="Proteomes" id="UP000094527"/>
    </source>
</evidence>
<evidence type="ECO:0000256" key="4">
    <source>
        <dbReference type="ARBA" id="ARBA00022596"/>
    </source>
</evidence>
<comment type="catalytic activity">
    <reaction evidence="9 10">
        <text>beta-D-fructose 6-phosphate = dihydroxyacetone + D-glyceraldehyde 3-phosphate</text>
        <dbReference type="Rhea" id="RHEA:28002"/>
        <dbReference type="ChEBI" id="CHEBI:16016"/>
        <dbReference type="ChEBI" id="CHEBI:57634"/>
        <dbReference type="ChEBI" id="CHEBI:59776"/>
    </reaction>
</comment>
<dbReference type="Gene3D" id="3.40.50.10880">
    <property type="entry name" value="Uncharacterised protein PF01937, DUF89, domain 3"/>
    <property type="match status" value="1"/>
</dbReference>
<evidence type="ECO:0000259" key="11">
    <source>
        <dbReference type="Pfam" id="PF01937"/>
    </source>
</evidence>
<accession>A0A1D2N1S7</accession>
<dbReference type="GO" id="GO:0103026">
    <property type="term" value="F:fructose-1-phosphatase activity"/>
    <property type="evidence" value="ECO:0007669"/>
    <property type="project" value="RHEA"/>
</dbReference>
<evidence type="ECO:0000256" key="9">
    <source>
        <dbReference type="ARBA" id="ARBA00048809"/>
    </source>
</evidence>
<dbReference type="Gene3D" id="1.20.930.60">
    <property type="match status" value="1"/>
</dbReference>
<dbReference type="InterPro" id="IPR002791">
    <property type="entry name" value="ARMT1-like_metal-bd"/>
</dbReference>
<dbReference type="GO" id="GO:0008983">
    <property type="term" value="F:protein-glutamate O-methyltransferase activity"/>
    <property type="evidence" value="ECO:0007669"/>
    <property type="project" value="RHEA"/>
</dbReference>
<keyword evidence="12" id="KW-0808">Transferase</keyword>
<comment type="caution">
    <text evidence="12">The sequence shown here is derived from an EMBL/GenBank/DDBJ whole genome shotgun (WGS) entry which is preliminary data.</text>
</comment>
<comment type="similarity">
    <text evidence="3 10">Belongs to the damage-control phosphatase family. Sugar phosphate phosphatase III subfamily.</text>
</comment>
<dbReference type="GO" id="GO:0097023">
    <property type="term" value="F:fructose 6-phosphate aldolase activity"/>
    <property type="evidence" value="ECO:0007669"/>
    <property type="project" value="RHEA"/>
</dbReference>
<dbReference type="EC" id="3.1.3.-" evidence="10"/>
<reference evidence="12 13" key="1">
    <citation type="journal article" date="2016" name="Genome Biol. Evol.">
        <title>Gene Family Evolution Reflects Adaptation to Soil Environmental Stressors in the Genome of the Collembolan Orchesella cincta.</title>
        <authorList>
            <person name="Faddeeva-Vakhrusheva A."/>
            <person name="Derks M.F."/>
            <person name="Anvar S.Y."/>
            <person name="Agamennone V."/>
            <person name="Suring W."/>
            <person name="Smit S."/>
            <person name="van Straalen N.M."/>
            <person name="Roelofs D."/>
        </authorList>
    </citation>
    <scope>NUCLEOTIDE SEQUENCE [LARGE SCALE GENOMIC DNA]</scope>
    <source>
        <tissue evidence="12">Mixed pool</tissue>
    </source>
</reference>
<keyword evidence="7 10" id="KW-0464">Manganese</keyword>
<dbReference type="InterPro" id="IPR039763">
    <property type="entry name" value="ARMT1"/>
</dbReference>
<dbReference type="GO" id="GO:0032259">
    <property type="term" value="P:methylation"/>
    <property type="evidence" value="ECO:0007669"/>
    <property type="project" value="UniProtKB-KW"/>
</dbReference>
<organism evidence="12 13">
    <name type="scientific">Orchesella cincta</name>
    <name type="common">Springtail</name>
    <name type="synonym">Podura cincta</name>
    <dbReference type="NCBI Taxonomy" id="48709"/>
    <lineage>
        <taxon>Eukaryota</taxon>
        <taxon>Metazoa</taxon>
        <taxon>Ecdysozoa</taxon>
        <taxon>Arthropoda</taxon>
        <taxon>Hexapoda</taxon>
        <taxon>Collembola</taxon>
        <taxon>Entomobryomorpha</taxon>
        <taxon>Entomobryoidea</taxon>
        <taxon>Orchesellidae</taxon>
        <taxon>Orchesellinae</taxon>
        <taxon>Orchesella</taxon>
    </lineage>
</organism>
<evidence type="ECO:0000256" key="6">
    <source>
        <dbReference type="ARBA" id="ARBA00022801"/>
    </source>
</evidence>
<keyword evidence="6 10" id="KW-0378">Hydrolase</keyword>
<dbReference type="InterPro" id="IPR036075">
    <property type="entry name" value="ARMT-1-like_metal-bd_sf"/>
</dbReference>
<feature type="domain" description="Damage-control phosphatase ARMT1-like metal-binding" evidence="11">
    <location>
        <begin position="44"/>
        <end position="426"/>
    </location>
</feature>
<evidence type="ECO:0000256" key="10">
    <source>
        <dbReference type="RuleBase" id="RU367030"/>
    </source>
</evidence>
<comment type="catalytic activity">
    <reaction evidence="2 10">
        <text>beta-D-fructose 1-phosphate + H2O = D-fructose + phosphate</text>
        <dbReference type="Rhea" id="RHEA:35603"/>
        <dbReference type="ChEBI" id="CHEBI:15377"/>
        <dbReference type="ChEBI" id="CHEBI:37721"/>
        <dbReference type="ChEBI" id="CHEBI:43474"/>
        <dbReference type="ChEBI" id="CHEBI:138881"/>
    </reaction>
</comment>
<dbReference type="STRING" id="48709.A0A1D2N1S7"/>
<keyword evidence="4" id="KW-0533">Nickel</keyword>
<name>A0A1D2N1S7_ORCCI</name>
<evidence type="ECO:0000256" key="3">
    <source>
        <dbReference type="ARBA" id="ARBA00009519"/>
    </source>
</evidence>
<evidence type="ECO:0000256" key="5">
    <source>
        <dbReference type="ARBA" id="ARBA00022723"/>
    </source>
</evidence>
<evidence type="ECO:0000256" key="1">
    <source>
        <dbReference type="ARBA" id="ARBA00000807"/>
    </source>
</evidence>
<evidence type="ECO:0000256" key="2">
    <source>
        <dbReference type="ARBA" id="ARBA00001326"/>
    </source>
</evidence>
<dbReference type="PANTHER" id="PTHR12260:SF6">
    <property type="entry name" value="DAMAGE-CONTROL PHOSPHATASE ARMT1"/>
    <property type="match status" value="1"/>
</dbReference>
<dbReference type="GO" id="GO:0046872">
    <property type="term" value="F:metal ion binding"/>
    <property type="evidence" value="ECO:0007669"/>
    <property type="project" value="UniProtKB-UniRule"/>
</dbReference>
<keyword evidence="13" id="KW-1185">Reference proteome</keyword>
<dbReference type="Proteomes" id="UP000094527">
    <property type="component" value="Unassembled WGS sequence"/>
</dbReference>
<keyword evidence="5 10" id="KW-0479">Metal-binding</keyword>
<evidence type="ECO:0000256" key="8">
    <source>
        <dbReference type="ARBA" id="ARBA00045980"/>
    </source>
</evidence>
<keyword evidence="10 12" id="KW-0489">Methyltransferase</keyword>
<dbReference type="EC" id="2.1.1.-" evidence="10"/>
<sequence>MPEKNVPTSPPTCPTDLSLIDSTYPVGVPLTATYRLGFAFKTINLRLPVILTKIIDQLSRDKNEIGESCGQEARDDVKIVVGALAKFKNEMVTNKPIYKTGCKIWDSYLEHIAQLYFEGVVEDVKWYFAPWLHVECYFYKRIHDAFQLSNHLKSFDPFRKQKEDGFECSKKSSAQLAEYVLSSDSSDAVLQTLLEVGLWGNRCDLSLSSGEEVSQLGNLVDQLQGLRNFVLCDESANFWKILKDAKTANPDNPLTVGYVLDNAGFELFTDFCLADKLMDRVDRIDFYVKTTPWFISDALKTDFDWLIERMCSGDCSDFPVLVKLAERWKGYVLSKRWTVVESEFWTYPHAYFEMQDADPELYSTLTKHTHLIFKGDLNYRKLIGDVSWKPDTPFKDALRGFCPAPLLSLRTLKADCIAGLRAGLAEEIESKSQDWLVSGEYGIMQHAQ</sequence>
<dbReference type="OrthoDB" id="541375at2759"/>
<gene>
    <name evidence="12" type="ORF">Ocin01_07676</name>
</gene>
<dbReference type="AlphaFoldDB" id="A0A1D2N1S7"/>
<comment type="domain">
    <text evidence="10">Subfamily III proteins have a conserved RTxK motif about 40-50 residues from the C-terminus; the threonine may be replaced by serine or cysteine.</text>
</comment>
<dbReference type="EMBL" id="LJIJ01000304">
    <property type="protein sequence ID" value="ODM99004.1"/>
    <property type="molecule type" value="Genomic_DNA"/>
</dbReference>
<dbReference type="GO" id="GO:0005634">
    <property type="term" value="C:nucleus"/>
    <property type="evidence" value="ECO:0007669"/>
    <property type="project" value="TreeGrafter"/>
</dbReference>
<evidence type="ECO:0000313" key="12">
    <source>
        <dbReference type="EMBL" id="ODM99004.1"/>
    </source>
</evidence>
<protein>
    <recommendedName>
        <fullName evidence="10">Sugar phosphate phosphatase</fullName>
        <ecNumber evidence="10">2.1.1.-</ecNumber>
        <ecNumber evidence="10">3.1.3.-</ecNumber>
    </recommendedName>
</protein>
<dbReference type="PANTHER" id="PTHR12260">
    <property type="entry name" value="DAMAGE-CONTROL PHOSPHATASE ARMT1"/>
    <property type="match status" value="1"/>
</dbReference>
<evidence type="ECO:0000256" key="7">
    <source>
        <dbReference type="ARBA" id="ARBA00023211"/>
    </source>
</evidence>
<dbReference type="SUPFAM" id="SSF111321">
    <property type="entry name" value="AF1104-like"/>
    <property type="match status" value="1"/>
</dbReference>
<comment type="function">
    <text evidence="8 10">Metal-dependent phosphatase that shows phosphatase activity against several substrates, including fructose-1-phosphate and fructose-6-phosphate. Its preference for fructose-1-phosphate, a strong glycating agent that causes DNA damage rather than a canonical yeast metabolite, suggests a damage-control function in hexose phosphate metabolism. Has also been shown to have O-methyltransferase activity that methylates glutamate residues of target proteins to form gamma-glutamyl methyl ester residues. Possibly methylates PCNA, suggesting it is involved in the DNA damage response.</text>
</comment>
<comment type="catalytic activity">
    <reaction evidence="1 10">
        <text>L-glutamyl-[protein] + S-adenosyl-L-methionine = [protein]-L-glutamate 5-O-methyl ester + S-adenosyl-L-homocysteine</text>
        <dbReference type="Rhea" id="RHEA:24452"/>
        <dbReference type="Rhea" id="RHEA-COMP:10208"/>
        <dbReference type="Rhea" id="RHEA-COMP:10311"/>
        <dbReference type="ChEBI" id="CHEBI:29973"/>
        <dbReference type="ChEBI" id="CHEBI:57856"/>
        <dbReference type="ChEBI" id="CHEBI:59789"/>
        <dbReference type="ChEBI" id="CHEBI:82795"/>
    </reaction>
</comment>
<dbReference type="Pfam" id="PF01937">
    <property type="entry name" value="ARMT1-like_dom"/>
    <property type="match status" value="1"/>
</dbReference>
<comment type="cofactor">
    <cofactor evidence="10">
        <name>Mn(2+)</name>
        <dbReference type="ChEBI" id="CHEBI:29035"/>
    </cofactor>
    <cofactor evidence="10">
        <name>Ni(2+)</name>
        <dbReference type="ChEBI" id="CHEBI:49786"/>
    </cofactor>
</comment>
<dbReference type="GO" id="GO:0006974">
    <property type="term" value="P:DNA damage response"/>
    <property type="evidence" value="ECO:0007669"/>
    <property type="project" value="TreeGrafter"/>
</dbReference>
<dbReference type="OMA" id="IFARQKM"/>